<dbReference type="SUPFAM" id="SSF51445">
    <property type="entry name" value="(Trans)glycosidases"/>
    <property type="match status" value="1"/>
</dbReference>
<protein>
    <submittedName>
        <fullName evidence="3">Uncharacterized protein</fullName>
    </submittedName>
</protein>
<gene>
    <name evidence="3" type="ORF">O7U_00193</name>
</gene>
<evidence type="ECO:0000256" key="1">
    <source>
        <dbReference type="ARBA" id="ARBA00005336"/>
    </source>
</evidence>
<name>A0ABR4SQX2_BARQI</name>
<dbReference type="PANTHER" id="PTHR30480:SF13">
    <property type="entry name" value="BETA-HEXOSAMINIDASE"/>
    <property type="match status" value="1"/>
</dbReference>
<dbReference type="PANTHER" id="PTHR30480">
    <property type="entry name" value="BETA-HEXOSAMINIDASE-RELATED"/>
    <property type="match status" value="1"/>
</dbReference>
<evidence type="ECO:0000313" key="3">
    <source>
        <dbReference type="EMBL" id="KEC66919.1"/>
    </source>
</evidence>
<dbReference type="InterPro" id="IPR050226">
    <property type="entry name" value="NagZ_Beta-hexosaminidase"/>
</dbReference>
<proteinExistence type="inferred from homology"/>
<keyword evidence="2" id="KW-0378">Hydrolase</keyword>
<organism evidence="3 4">
    <name type="scientific">Bartonella quintana JK 68</name>
    <dbReference type="NCBI Taxonomy" id="1134503"/>
    <lineage>
        <taxon>Bacteria</taxon>
        <taxon>Pseudomonadati</taxon>
        <taxon>Pseudomonadota</taxon>
        <taxon>Alphaproteobacteria</taxon>
        <taxon>Hyphomicrobiales</taxon>
        <taxon>Bartonellaceae</taxon>
        <taxon>Bartonella</taxon>
    </lineage>
</organism>
<dbReference type="InterPro" id="IPR036962">
    <property type="entry name" value="Glyco_hydro_3_N_sf"/>
</dbReference>
<comment type="similarity">
    <text evidence="1">Belongs to the glycosyl hydrolase 3 family.</text>
</comment>
<evidence type="ECO:0000256" key="2">
    <source>
        <dbReference type="ARBA" id="ARBA00022801"/>
    </source>
</evidence>
<evidence type="ECO:0000313" key="4">
    <source>
        <dbReference type="Proteomes" id="UP000027143"/>
    </source>
</evidence>
<reference evidence="3 4" key="1">
    <citation type="submission" date="2012-04" db="EMBL/GenBank/DDBJ databases">
        <title>The Genome Sequence of Bartonella quintana JK 68.</title>
        <authorList>
            <consortium name="The Broad Institute Genome Sequencing Platform"/>
            <consortium name="The Broad Institute Genome Sequencing Center for Infectious Disease"/>
            <person name="Feldgarden M."/>
            <person name="Kirby J."/>
            <person name="Kosoy M."/>
            <person name="Birtles R."/>
            <person name="Probert W.S."/>
            <person name="Chiaraviglio L."/>
            <person name="Walker B."/>
            <person name="Young S.K."/>
            <person name="Zeng Q."/>
            <person name="Gargeya S."/>
            <person name="Fitzgerald M."/>
            <person name="Haas B."/>
            <person name="Abouelleil A."/>
            <person name="Alvarado L."/>
            <person name="Arachchi H.M."/>
            <person name="Berlin A.M."/>
            <person name="Chapman S.B."/>
            <person name="Goldberg J."/>
            <person name="Griggs A."/>
            <person name="Gujja S."/>
            <person name="Hansen M."/>
            <person name="Howarth C."/>
            <person name="Imamovic A."/>
            <person name="Larimer J."/>
            <person name="McCowen C."/>
            <person name="Montmayeur A."/>
            <person name="Murphy C."/>
            <person name="Neiman D."/>
            <person name="Pearson M."/>
            <person name="Priest M."/>
            <person name="Roberts A."/>
            <person name="Saif S."/>
            <person name="Shea T."/>
            <person name="Sisk P."/>
            <person name="Sykes S."/>
            <person name="Wortman J."/>
            <person name="Nusbaum C."/>
            <person name="Birren B."/>
        </authorList>
    </citation>
    <scope>NUCLEOTIDE SEQUENCE [LARGE SCALE GENOMIC DNA]</scope>
    <source>
        <strain evidence="3 4">JK 68</strain>
    </source>
</reference>
<dbReference type="EMBL" id="AHPD01000002">
    <property type="protein sequence ID" value="KEC66919.1"/>
    <property type="molecule type" value="Genomic_DNA"/>
</dbReference>
<comment type="caution">
    <text evidence="3">The sequence shown here is derived from an EMBL/GenBank/DDBJ whole genome shotgun (WGS) entry which is preliminary data.</text>
</comment>
<dbReference type="Gene3D" id="3.20.20.300">
    <property type="entry name" value="Glycoside hydrolase, family 3, N-terminal domain"/>
    <property type="match status" value="1"/>
</dbReference>
<sequence>MCELSQSNEGLGSNKHQGIAIISEIKAMITGISGFFLREDEKTFIVEHKPWAFILFVRNIVSEDDVKVLTISLRDVSGRDSILFLLIRRGEVQHLLPLPSLTLVAHYPSAALWGKFIKKIKIREFVLHGLCLDFMLFDLMKFGINANCLPVLDVPDGAHDIIGTRAYGQEQETVAALGRAAAAQGLVLGWRYFTGDEKLFPDMDERFAVRILN</sequence>
<dbReference type="Proteomes" id="UP000027143">
    <property type="component" value="Unassembled WGS sequence"/>
</dbReference>
<dbReference type="InterPro" id="IPR017853">
    <property type="entry name" value="GH"/>
</dbReference>
<keyword evidence="4" id="KW-1185">Reference proteome</keyword>
<accession>A0ABR4SQX2</accession>